<dbReference type="Proteomes" id="UP000789508">
    <property type="component" value="Unassembled WGS sequence"/>
</dbReference>
<dbReference type="GO" id="GO:0003824">
    <property type="term" value="F:catalytic activity"/>
    <property type="evidence" value="ECO:0007669"/>
    <property type="project" value="InterPro"/>
</dbReference>
<reference evidence="2" key="1">
    <citation type="submission" date="2021-06" db="EMBL/GenBank/DDBJ databases">
        <authorList>
            <person name="Kallberg Y."/>
            <person name="Tangrot J."/>
            <person name="Rosling A."/>
        </authorList>
    </citation>
    <scope>NUCLEOTIDE SEQUENCE</scope>
    <source>
        <strain evidence="2">FL130A</strain>
    </source>
</reference>
<dbReference type="EMBL" id="CAJVPS010044064">
    <property type="protein sequence ID" value="CAG8756871.1"/>
    <property type="molecule type" value="Genomic_DNA"/>
</dbReference>
<dbReference type="OrthoDB" id="2434371at2759"/>
<dbReference type="Gene3D" id="3.90.1300.10">
    <property type="entry name" value="Amidase signature (AS) domain"/>
    <property type="match status" value="2"/>
</dbReference>
<organism evidence="2 3">
    <name type="scientific">Ambispora leptoticha</name>
    <dbReference type="NCBI Taxonomy" id="144679"/>
    <lineage>
        <taxon>Eukaryota</taxon>
        <taxon>Fungi</taxon>
        <taxon>Fungi incertae sedis</taxon>
        <taxon>Mucoromycota</taxon>
        <taxon>Glomeromycotina</taxon>
        <taxon>Glomeromycetes</taxon>
        <taxon>Archaeosporales</taxon>
        <taxon>Ambisporaceae</taxon>
        <taxon>Ambispora</taxon>
    </lineage>
</organism>
<protein>
    <submittedName>
        <fullName evidence="2">6497_t:CDS:1</fullName>
    </submittedName>
</protein>
<proteinExistence type="predicted"/>
<comment type="caution">
    <text evidence="2">The sequence shown here is derived from an EMBL/GenBank/DDBJ whole genome shotgun (WGS) entry which is preliminary data.</text>
</comment>
<dbReference type="SUPFAM" id="SSF75304">
    <property type="entry name" value="Amidase signature (AS) enzymes"/>
    <property type="match status" value="1"/>
</dbReference>
<evidence type="ECO:0000313" key="2">
    <source>
        <dbReference type="EMBL" id="CAG8756871.1"/>
    </source>
</evidence>
<evidence type="ECO:0000259" key="1">
    <source>
        <dbReference type="Pfam" id="PF01425"/>
    </source>
</evidence>
<feature type="domain" description="Amidase" evidence="1">
    <location>
        <begin position="33"/>
        <end position="109"/>
    </location>
</feature>
<gene>
    <name evidence="2" type="ORF">ALEPTO_LOCUS13515</name>
</gene>
<feature type="non-terminal residue" evidence="2">
    <location>
        <position position="190"/>
    </location>
</feature>
<name>A0A9N9J0X4_9GLOM</name>
<feature type="non-terminal residue" evidence="2">
    <location>
        <position position="1"/>
    </location>
</feature>
<keyword evidence="3" id="KW-1185">Reference proteome</keyword>
<dbReference type="PANTHER" id="PTHR11895:SF7">
    <property type="entry name" value="GLUTAMYL-TRNA(GLN) AMIDOTRANSFERASE SUBUNIT A, MITOCHONDRIAL"/>
    <property type="match status" value="1"/>
</dbReference>
<feature type="domain" description="Amidase" evidence="1">
    <location>
        <begin position="110"/>
        <end position="183"/>
    </location>
</feature>
<evidence type="ECO:0000313" key="3">
    <source>
        <dbReference type="Proteomes" id="UP000789508"/>
    </source>
</evidence>
<dbReference type="Pfam" id="PF01425">
    <property type="entry name" value="Amidase"/>
    <property type="match status" value="2"/>
</dbReference>
<dbReference type="InterPro" id="IPR036928">
    <property type="entry name" value="AS_sf"/>
</dbReference>
<dbReference type="AlphaFoldDB" id="A0A9N9J0X4"/>
<dbReference type="InterPro" id="IPR023631">
    <property type="entry name" value="Amidase_dom"/>
</dbReference>
<dbReference type="InterPro" id="IPR000120">
    <property type="entry name" value="Amidase"/>
</dbReference>
<sequence>MLKKKTSQTEKYKVILSKNAIGEGKKELTYFAKDNFWTKSFPTTASSKFLDNFCPSQNAFVVGRLEKKKILLGKTVLDEFACGGTGLHAATGPIFNPYNSACIVGGSSSVGFKPSYGLLSRSGVIPMASSLDTVGILAQKISEVKSVFAIISHKDPHDLLTEANRNKKISRRKNKIAVVAGIEKYLPTDL</sequence>
<dbReference type="PANTHER" id="PTHR11895">
    <property type="entry name" value="TRANSAMIDASE"/>
    <property type="match status" value="1"/>
</dbReference>
<accession>A0A9N9J0X4</accession>